<evidence type="ECO:0000256" key="1">
    <source>
        <dbReference type="PROSITE-ProRule" id="PRU01240"/>
    </source>
</evidence>
<dbReference type="Gene3D" id="3.40.50.200">
    <property type="entry name" value="Peptidase S8/S53 domain"/>
    <property type="match status" value="1"/>
</dbReference>
<dbReference type="Pfam" id="PF00082">
    <property type="entry name" value="Peptidase_S8"/>
    <property type="match status" value="1"/>
</dbReference>
<protein>
    <submittedName>
        <fullName evidence="3">26696_t:CDS:1</fullName>
    </submittedName>
</protein>
<comment type="caution">
    <text evidence="3">The sequence shown here is derived from an EMBL/GenBank/DDBJ whole genome shotgun (WGS) entry which is preliminary data.</text>
</comment>
<gene>
    <name evidence="3" type="ORF">DERYTH_LOCUS14322</name>
</gene>
<dbReference type="GO" id="GO:0004252">
    <property type="term" value="F:serine-type endopeptidase activity"/>
    <property type="evidence" value="ECO:0007669"/>
    <property type="project" value="InterPro"/>
</dbReference>
<dbReference type="PROSITE" id="PS51892">
    <property type="entry name" value="SUBTILASE"/>
    <property type="match status" value="1"/>
</dbReference>
<dbReference type="AlphaFoldDB" id="A0A9N9NCU6"/>
<dbReference type="OrthoDB" id="206201at2759"/>
<dbReference type="SUPFAM" id="SSF52743">
    <property type="entry name" value="Subtilisin-like"/>
    <property type="match status" value="1"/>
</dbReference>
<dbReference type="InterPro" id="IPR000209">
    <property type="entry name" value="Peptidase_S8/S53_dom"/>
</dbReference>
<comment type="similarity">
    <text evidence="1">Belongs to the peptidase S8 family.</text>
</comment>
<dbReference type="GO" id="GO:0006508">
    <property type="term" value="P:proteolysis"/>
    <property type="evidence" value="ECO:0007669"/>
    <property type="project" value="InterPro"/>
</dbReference>
<dbReference type="EMBL" id="CAJVPY010010700">
    <property type="protein sequence ID" value="CAG8721026.1"/>
    <property type="molecule type" value="Genomic_DNA"/>
</dbReference>
<accession>A0A9N9NCU6</accession>
<dbReference type="Proteomes" id="UP000789405">
    <property type="component" value="Unassembled WGS sequence"/>
</dbReference>
<proteinExistence type="inferred from homology"/>
<sequence>MFFGGAYSEAIAKLVKECTDNGIHVVATASNNYSDAYLVTPDTTPLAITVAASNKSDQIANFSNYGSCQ</sequence>
<evidence type="ECO:0000313" key="3">
    <source>
        <dbReference type="EMBL" id="CAG8721026.1"/>
    </source>
</evidence>
<feature type="domain" description="Peptidase S8/S53" evidence="2">
    <location>
        <begin position="5"/>
        <end position="68"/>
    </location>
</feature>
<comment type="caution">
    <text evidence="1">Lacks conserved residue(s) required for the propagation of feature annotation.</text>
</comment>
<keyword evidence="4" id="KW-1185">Reference proteome</keyword>
<organism evidence="3 4">
    <name type="scientific">Dentiscutata erythropus</name>
    <dbReference type="NCBI Taxonomy" id="1348616"/>
    <lineage>
        <taxon>Eukaryota</taxon>
        <taxon>Fungi</taxon>
        <taxon>Fungi incertae sedis</taxon>
        <taxon>Mucoromycota</taxon>
        <taxon>Glomeromycotina</taxon>
        <taxon>Glomeromycetes</taxon>
        <taxon>Diversisporales</taxon>
        <taxon>Gigasporaceae</taxon>
        <taxon>Dentiscutata</taxon>
    </lineage>
</organism>
<reference evidence="3" key="1">
    <citation type="submission" date="2021-06" db="EMBL/GenBank/DDBJ databases">
        <authorList>
            <person name="Kallberg Y."/>
            <person name="Tangrot J."/>
            <person name="Rosling A."/>
        </authorList>
    </citation>
    <scope>NUCLEOTIDE SEQUENCE</scope>
    <source>
        <strain evidence="3">MA453B</strain>
    </source>
</reference>
<evidence type="ECO:0000259" key="2">
    <source>
        <dbReference type="Pfam" id="PF00082"/>
    </source>
</evidence>
<name>A0A9N9NCU6_9GLOM</name>
<evidence type="ECO:0000313" key="4">
    <source>
        <dbReference type="Proteomes" id="UP000789405"/>
    </source>
</evidence>
<dbReference type="InterPro" id="IPR036852">
    <property type="entry name" value="Peptidase_S8/S53_dom_sf"/>
</dbReference>